<name>A0ABN0BTM3_9LIST</name>
<feature type="non-terminal residue" evidence="1">
    <location>
        <position position="1"/>
    </location>
</feature>
<accession>A0ABN0BTM3</accession>
<protein>
    <submittedName>
        <fullName evidence="1">DNA ligase</fullName>
    </submittedName>
</protein>
<dbReference type="Proteomes" id="UP000003412">
    <property type="component" value="Chromosome"/>
</dbReference>
<dbReference type="GO" id="GO:0016874">
    <property type="term" value="F:ligase activity"/>
    <property type="evidence" value="ECO:0007669"/>
    <property type="project" value="UniProtKB-KW"/>
</dbReference>
<evidence type="ECO:0000313" key="2">
    <source>
        <dbReference type="Proteomes" id="UP000003412"/>
    </source>
</evidence>
<dbReference type="EMBL" id="ADXF01001194">
    <property type="protein sequence ID" value="EFR86375.1"/>
    <property type="molecule type" value="Genomic_DNA"/>
</dbReference>
<keyword evidence="2" id="KW-1185">Reference proteome</keyword>
<proteinExistence type="predicted"/>
<keyword evidence="1" id="KW-0436">Ligase</keyword>
<reference evidence="1 2" key="1">
    <citation type="journal article" date="2010" name="Microbiol. Resour. Announc.">
        <title>Comparative genomics of the bacterial genus Listeria: Genome evolution is characterized by limited gene acquisition and limited gene loss.</title>
        <authorList>
            <person name="den Bakker H.C."/>
            <person name="Cummings C.A."/>
            <person name="Ferreira V."/>
            <person name="Vatta P."/>
            <person name="Orsi R.H."/>
            <person name="Degoricija L."/>
            <person name="Barker M."/>
            <person name="Petrauskene O."/>
            <person name="Furtado M.R."/>
            <person name="Wiedmann M."/>
        </authorList>
    </citation>
    <scope>NUCLEOTIDE SEQUENCE [LARGE SCALE GENOMIC DNA]</scope>
    <source>
        <strain evidence="1 2">FSL S4-120</strain>
    </source>
</reference>
<organism evidence="1 2">
    <name type="scientific">Listeria marthii FSL S4-120</name>
    <dbReference type="NCBI Taxonomy" id="702457"/>
    <lineage>
        <taxon>Bacteria</taxon>
        <taxon>Bacillati</taxon>
        <taxon>Bacillota</taxon>
        <taxon>Bacilli</taxon>
        <taxon>Bacillales</taxon>
        <taxon>Listeriaceae</taxon>
        <taxon>Listeria</taxon>
    </lineage>
</organism>
<gene>
    <name evidence="1" type="ORF">NT05LM_3341</name>
</gene>
<evidence type="ECO:0000313" key="1">
    <source>
        <dbReference type="EMBL" id="EFR86375.1"/>
    </source>
</evidence>
<comment type="caution">
    <text evidence="1">The sequence shown here is derived from an EMBL/GenBank/DDBJ whole genome shotgun (WGS) entry which is preliminary data.</text>
</comment>
<sequence length="35" mass="4347">DYSIEVRGEAFMPKRSFQKLNIYFISRFIHVFFIF</sequence>